<dbReference type="PROSITE" id="PS00041">
    <property type="entry name" value="HTH_ARAC_FAMILY_1"/>
    <property type="match status" value="1"/>
</dbReference>
<dbReference type="PRINTS" id="PR00032">
    <property type="entry name" value="HTHARAC"/>
</dbReference>
<evidence type="ECO:0000313" key="8">
    <source>
        <dbReference type="Proteomes" id="UP000700732"/>
    </source>
</evidence>
<comment type="caution">
    <text evidence="7">The sequence shown here is derived from an EMBL/GenBank/DDBJ whole genome shotgun (WGS) entry which is preliminary data.</text>
</comment>
<dbReference type="EMBL" id="VFIA01000013">
    <property type="protein sequence ID" value="MBC3792070.1"/>
    <property type="molecule type" value="Genomic_DNA"/>
</dbReference>
<keyword evidence="5" id="KW-0472">Membrane</keyword>
<dbReference type="Gene3D" id="1.10.10.60">
    <property type="entry name" value="Homeodomain-like"/>
    <property type="match status" value="1"/>
</dbReference>
<evidence type="ECO:0000256" key="4">
    <source>
        <dbReference type="SAM" id="MobiDB-lite"/>
    </source>
</evidence>
<dbReference type="SMART" id="SM00342">
    <property type="entry name" value="HTH_ARAC"/>
    <property type="match status" value="1"/>
</dbReference>
<evidence type="ECO:0000256" key="1">
    <source>
        <dbReference type="ARBA" id="ARBA00023015"/>
    </source>
</evidence>
<feature type="transmembrane region" description="Helical" evidence="5">
    <location>
        <begin position="102"/>
        <end position="121"/>
    </location>
</feature>
<feature type="domain" description="HTH araC/xylS-type" evidence="6">
    <location>
        <begin position="293"/>
        <end position="394"/>
    </location>
</feature>
<feature type="transmembrane region" description="Helical" evidence="5">
    <location>
        <begin position="68"/>
        <end position="90"/>
    </location>
</feature>
<feature type="transmembrane region" description="Helical" evidence="5">
    <location>
        <begin position="224"/>
        <end position="243"/>
    </location>
</feature>
<protein>
    <submittedName>
        <fullName evidence="7">AraC-like DNA-binding protein</fullName>
    </submittedName>
</protein>
<dbReference type="PANTHER" id="PTHR43280:SF29">
    <property type="entry name" value="ARAC-FAMILY TRANSCRIPTIONAL REGULATOR"/>
    <property type="match status" value="1"/>
</dbReference>
<keyword evidence="3" id="KW-0804">Transcription</keyword>
<keyword evidence="8" id="KW-1185">Reference proteome</keyword>
<keyword evidence="5" id="KW-1133">Transmembrane helix</keyword>
<dbReference type="InterPro" id="IPR009057">
    <property type="entry name" value="Homeodomain-like_sf"/>
</dbReference>
<evidence type="ECO:0000259" key="6">
    <source>
        <dbReference type="PROSITE" id="PS01124"/>
    </source>
</evidence>
<dbReference type="PROSITE" id="PS01124">
    <property type="entry name" value="HTH_ARAC_FAMILY_2"/>
    <property type="match status" value="1"/>
</dbReference>
<dbReference type="PANTHER" id="PTHR43280">
    <property type="entry name" value="ARAC-FAMILY TRANSCRIPTIONAL REGULATOR"/>
    <property type="match status" value="1"/>
</dbReference>
<dbReference type="InterPro" id="IPR020449">
    <property type="entry name" value="Tscrpt_reg_AraC-type_HTH"/>
</dbReference>
<keyword evidence="2" id="KW-0238">DNA-binding</keyword>
<gene>
    <name evidence="7" type="ORF">FH603_2579</name>
</gene>
<sequence length="420" mass="48029">MQSLPIHVDVFALAILLGVAQGLFLAVFFLTGSRVQTVANHCLGWFMLSLSAISAEIFLNYTNYTFRVLWTVDFSEPFNFLLGPLFYFFVFSRIRHRLPRWWGIHLLPFLIWLANAITWLYQPIEFKYNSYLDSLHPELPMIPVQPYLTEDFTGLRNFINEMTMLSCIVYAVLALLIIQRENRQRKARQRSVNRGALQILSWLFATVPVLVVLVKSQYEEDLGDYLLATYIALTIYTTSFLVMRGSSFFELEPNSPLPVPDEPMPTLVAEPKKKYEKSSLSEEVEDAVLARLTDLLATEKLHLQSDLSLPKLASQLQTSPHHLSQVLNNRLGQNFFDWLATHRITEAQRLLRDPLTTNLKIDEIAERVGYNSPSAFHTAFKRLTNQTPAQFRETVEHPAGPRNSPQPGPTEPDPTSSRSA</sequence>
<evidence type="ECO:0000256" key="3">
    <source>
        <dbReference type="ARBA" id="ARBA00023163"/>
    </source>
</evidence>
<feature type="transmembrane region" description="Helical" evidence="5">
    <location>
        <begin position="42"/>
        <end position="62"/>
    </location>
</feature>
<proteinExistence type="predicted"/>
<dbReference type="InterPro" id="IPR018062">
    <property type="entry name" value="HTH_AraC-typ_CS"/>
</dbReference>
<feature type="region of interest" description="Disordered" evidence="4">
    <location>
        <begin position="388"/>
        <end position="420"/>
    </location>
</feature>
<keyword evidence="1" id="KW-0805">Transcription regulation</keyword>
<feature type="transmembrane region" description="Helical" evidence="5">
    <location>
        <begin position="158"/>
        <end position="178"/>
    </location>
</feature>
<keyword evidence="5" id="KW-0812">Transmembrane</keyword>
<feature type="transmembrane region" description="Helical" evidence="5">
    <location>
        <begin position="6"/>
        <end position="30"/>
    </location>
</feature>
<name>A0ABR6W8F7_9BACT</name>
<evidence type="ECO:0000256" key="5">
    <source>
        <dbReference type="SAM" id="Phobius"/>
    </source>
</evidence>
<accession>A0ABR6W8F7</accession>
<dbReference type="InterPro" id="IPR018060">
    <property type="entry name" value="HTH_AraC"/>
</dbReference>
<evidence type="ECO:0000256" key="2">
    <source>
        <dbReference type="ARBA" id="ARBA00023125"/>
    </source>
</evidence>
<feature type="transmembrane region" description="Helical" evidence="5">
    <location>
        <begin position="199"/>
        <end position="218"/>
    </location>
</feature>
<reference evidence="7 8" key="1">
    <citation type="submission" date="2019-06" db="EMBL/GenBank/DDBJ databases">
        <title>Spirosoma utsteinense sp. nov. isolated from Antarctic ice-free soils.</title>
        <authorList>
            <person name="Tahon G."/>
        </authorList>
    </citation>
    <scope>NUCLEOTIDE SEQUENCE [LARGE SCALE GENOMIC DNA]</scope>
    <source>
        <strain evidence="7 8">LMG 31447</strain>
    </source>
</reference>
<evidence type="ECO:0000313" key="7">
    <source>
        <dbReference type="EMBL" id="MBC3792070.1"/>
    </source>
</evidence>
<organism evidence="7 8">
    <name type="scientific">Spirosoma utsteinense</name>
    <dbReference type="NCBI Taxonomy" id="2585773"/>
    <lineage>
        <taxon>Bacteria</taxon>
        <taxon>Pseudomonadati</taxon>
        <taxon>Bacteroidota</taxon>
        <taxon>Cytophagia</taxon>
        <taxon>Cytophagales</taxon>
        <taxon>Cytophagaceae</taxon>
        <taxon>Spirosoma</taxon>
    </lineage>
</organism>
<dbReference type="Proteomes" id="UP000700732">
    <property type="component" value="Unassembled WGS sequence"/>
</dbReference>
<dbReference type="SUPFAM" id="SSF46689">
    <property type="entry name" value="Homeodomain-like"/>
    <property type="match status" value="1"/>
</dbReference>
<dbReference type="Pfam" id="PF12833">
    <property type="entry name" value="HTH_18"/>
    <property type="match status" value="1"/>
</dbReference>
<dbReference type="RefSeq" id="WP_186737865.1">
    <property type="nucleotide sequence ID" value="NZ_VFIA01000013.1"/>
</dbReference>